<sequence>MKREAVAVIDKIIRHAEAGEFMAPCGEKMRMRIYAHRENMRSIILTNALLEKLAKKAGVRAFEMKIAALSVRLPIGRRYDTRRLPGKGIEILLTR</sequence>
<proteinExistence type="predicted"/>
<comment type="caution">
    <text evidence="1">The sequence shown here is derived from an EMBL/GenBank/DDBJ whole genome shotgun (WGS) entry which is preliminary data.</text>
</comment>
<dbReference type="OrthoDB" id="7061977at2"/>
<evidence type="ECO:0000313" key="1">
    <source>
        <dbReference type="EMBL" id="ONF44494.1"/>
    </source>
</evidence>
<keyword evidence="2" id="KW-1185">Reference proteome</keyword>
<dbReference type="EMBL" id="MSCW01000004">
    <property type="protein sequence ID" value="ONF44494.1"/>
    <property type="molecule type" value="Genomic_DNA"/>
</dbReference>
<name>A0A1V2DUU5_9GAMM</name>
<dbReference type="STRING" id="135739.BTO32_05795"/>
<dbReference type="AlphaFoldDB" id="A0A1V2DUU5"/>
<accession>A0A1V2DUU5</accession>
<evidence type="ECO:0000313" key="2">
    <source>
        <dbReference type="Proteomes" id="UP000189339"/>
    </source>
</evidence>
<dbReference type="RefSeq" id="WP_076723587.1">
    <property type="nucleotide sequence ID" value="NZ_MSCW01000004.1"/>
</dbReference>
<gene>
    <name evidence="1" type="ORF">BTO32_05795</name>
</gene>
<reference evidence="1 2" key="1">
    <citation type="submission" date="2016-12" db="EMBL/GenBank/DDBJ databases">
        <title>Marinobacter lutaoensis whole genome sequencing.</title>
        <authorList>
            <person name="Verma A."/>
            <person name="Krishnamurthi S."/>
        </authorList>
    </citation>
    <scope>NUCLEOTIDE SEQUENCE [LARGE SCALE GENOMIC DNA]</scope>
    <source>
        <strain evidence="1 2">T5054</strain>
    </source>
</reference>
<protein>
    <submittedName>
        <fullName evidence="1">Uncharacterized protein</fullName>
    </submittedName>
</protein>
<organism evidence="1 2">
    <name type="scientific">Marinobacter lutaoensis</name>
    <dbReference type="NCBI Taxonomy" id="135739"/>
    <lineage>
        <taxon>Bacteria</taxon>
        <taxon>Pseudomonadati</taxon>
        <taxon>Pseudomonadota</taxon>
        <taxon>Gammaproteobacteria</taxon>
        <taxon>Pseudomonadales</taxon>
        <taxon>Marinobacteraceae</taxon>
        <taxon>Marinobacter</taxon>
    </lineage>
</organism>
<dbReference type="Proteomes" id="UP000189339">
    <property type="component" value="Unassembled WGS sequence"/>
</dbReference>